<feature type="transmembrane region" description="Helical" evidence="6">
    <location>
        <begin position="170"/>
        <end position="189"/>
    </location>
</feature>
<dbReference type="RefSeq" id="WP_121989893.1">
    <property type="nucleotide sequence ID" value="NZ_OUNR01000017.1"/>
</dbReference>
<comment type="subcellular location">
    <subcellularLocation>
        <location evidence="1">Cell membrane</location>
        <topology evidence="1">Multi-pass membrane protein</topology>
    </subcellularLocation>
</comment>
<name>A0A330L8F5_9BACT</name>
<feature type="transmembrane region" description="Helical" evidence="6">
    <location>
        <begin position="383"/>
        <end position="401"/>
    </location>
</feature>
<sequence>MAEALLGRLVSSTVWDAFERLSRGLNVLVGLLFIRYVGPTDFGSYSYLASMYAILAVLTNAGMDAILVRDRARANIQNDELFRAGLALKVGAFVIVWGLGIAATWVMRPALLGLAVLIGPMMLSSVWPYLHGVFRAVLNMRGISLALSINTATFAGIQLVAMSAGASLRMLVLLLALKEVLATAILLLAVHRKGVAPIGSFAWRDVQYLLQESWPILISGALCIVYTRVDQMLLMHWTTSEAVGTYAAAVRFIEYWNIIPSIVLGSLLSGLSRLVGEKERFERAARIVFRLLTVVIVPICVVTAWYSDAIVLVLFGERFQASGQVLALLTWSSLFIFWGTVNNTLLIVLGRQRLDIIFTSASFVVSIGLNVLLIPIFHERGAAVAAVACCATGSLIGFFVRQTRRWSFEMYRSLLLPAALSGCIILLVSMMPVLWYGQVGVFVVLYGMFYMACGIRWKLEEWDVLARALSSRGVLNAY</sequence>
<evidence type="ECO:0000256" key="1">
    <source>
        <dbReference type="ARBA" id="ARBA00004651"/>
    </source>
</evidence>
<feature type="transmembrane region" description="Helical" evidence="6">
    <location>
        <begin position="413"/>
        <end position="433"/>
    </location>
</feature>
<keyword evidence="4 6" id="KW-1133">Transmembrane helix</keyword>
<keyword evidence="5 6" id="KW-0472">Membrane</keyword>
<evidence type="ECO:0000256" key="6">
    <source>
        <dbReference type="SAM" id="Phobius"/>
    </source>
</evidence>
<feature type="transmembrane region" description="Helical" evidence="6">
    <location>
        <begin position="209"/>
        <end position="229"/>
    </location>
</feature>
<evidence type="ECO:0000256" key="3">
    <source>
        <dbReference type="ARBA" id="ARBA00022692"/>
    </source>
</evidence>
<feature type="transmembrane region" description="Helical" evidence="6">
    <location>
        <begin position="356"/>
        <end position="377"/>
    </location>
</feature>
<keyword evidence="2" id="KW-1003">Cell membrane</keyword>
<organism evidence="7 8">
    <name type="scientific">Nitrospira lenta</name>
    <dbReference type="NCBI Taxonomy" id="1436998"/>
    <lineage>
        <taxon>Bacteria</taxon>
        <taxon>Pseudomonadati</taxon>
        <taxon>Nitrospirota</taxon>
        <taxon>Nitrospiria</taxon>
        <taxon>Nitrospirales</taxon>
        <taxon>Nitrospiraceae</taxon>
        <taxon>Nitrospira</taxon>
    </lineage>
</organism>
<dbReference type="GO" id="GO:0005886">
    <property type="term" value="C:plasma membrane"/>
    <property type="evidence" value="ECO:0007669"/>
    <property type="project" value="UniProtKB-SubCell"/>
</dbReference>
<dbReference type="PANTHER" id="PTHR30250:SF11">
    <property type="entry name" value="O-ANTIGEN TRANSPORTER-RELATED"/>
    <property type="match status" value="1"/>
</dbReference>
<accession>A0A330L8F5</accession>
<gene>
    <name evidence="7" type="ORF">NITLEN_40108</name>
</gene>
<feature type="transmembrane region" description="Helical" evidence="6">
    <location>
        <begin position="111"/>
        <end position="130"/>
    </location>
</feature>
<evidence type="ECO:0000313" key="7">
    <source>
        <dbReference type="EMBL" id="SPP65635.1"/>
    </source>
</evidence>
<keyword evidence="8" id="KW-1185">Reference proteome</keyword>
<dbReference type="Pfam" id="PF13440">
    <property type="entry name" value="Polysacc_synt_3"/>
    <property type="match status" value="1"/>
</dbReference>
<evidence type="ECO:0000256" key="5">
    <source>
        <dbReference type="ARBA" id="ARBA00023136"/>
    </source>
</evidence>
<evidence type="ECO:0000313" key="8">
    <source>
        <dbReference type="Proteomes" id="UP000248168"/>
    </source>
</evidence>
<proteinExistence type="predicted"/>
<feature type="transmembrane region" description="Helical" evidence="6">
    <location>
        <begin position="86"/>
        <end position="105"/>
    </location>
</feature>
<keyword evidence="3 6" id="KW-0812">Transmembrane</keyword>
<dbReference type="InParanoid" id="A0A330L8F5"/>
<feature type="transmembrane region" description="Helical" evidence="6">
    <location>
        <begin position="255"/>
        <end position="275"/>
    </location>
</feature>
<dbReference type="InterPro" id="IPR050833">
    <property type="entry name" value="Poly_Biosynth_Transport"/>
</dbReference>
<dbReference type="PANTHER" id="PTHR30250">
    <property type="entry name" value="PST FAMILY PREDICTED COLANIC ACID TRANSPORTER"/>
    <property type="match status" value="1"/>
</dbReference>
<feature type="transmembrane region" description="Helical" evidence="6">
    <location>
        <begin position="142"/>
        <end position="164"/>
    </location>
</feature>
<feature type="transmembrane region" description="Helical" evidence="6">
    <location>
        <begin position="439"/>
        <end position="457"/>
    </location>
</feature>
<evidence type="ECO:0000256" key="4">
    <source>
        <dbReference type="ARBA" id="ARBA00022989"/>
    </source>
</evidence>
<feature type="transmembrane region" description="Helical" evidence="6">
    <location>
        <begin position="44"/>
        <end position="66"/>
    </location>
</feature>
<feature type="transmembrane region" description="Helical" evidence="6">
    <location>
        <begin position="287"/>
        <end position="306"/>
    </location>
</feature>
<reference evidence="8" key="1">
    <citation type="submission" date="2018-04" db="EMBL/GenBank/DDBJ databases">
        <authorList>
            <person name="Lucker S."/>
            <person name="Sakoula D."/>
        </authorList>
    </citation>
    <scope>NUCLEOTIDE SEQUENCE [LARGE SCALE GENOMIC DNA]</scope>
</reference>
<dbReference type="AlphaFoldDB" id="A0A330L8F5"/>
<dbReference type="Proteomes" id="UP000248168">
    <property type="component" value="Unassembled WGS sequence"/>
</dbReference>
<dbReference type="CDD" id="cd13128">
    <property type="entry name" value="MATE_Wzx_like"/>
    <property type="match status" value="1"/>
</dbReference>
<dbReference type="EMBL" id="OUNR01000017">
    <property type="protein sequence ID" value="SPP65635.1"/>
    <property type="molecule type" value="Genomic_DNA"/>
</dbReference>
<dbReference type="OrthoDB" id="9770347at2"/>
<evidence type="ECO:0000256" key="2">
    <source>
        <dbReference type="ARBA" id="ARBA00022475"/>
    </source>
</evidence>
<protein>
    <submittedName>
        <fullName evidence="7">Uncharacterized protein</fullName>
    </submittedName>
</protein>
<feature type="transmembrane region" description="Helical" evidence="6">
    <location>
        <begin position="326"/>
        <end position="349"/>
    </location>
</feature>